<dbReference type="GO" id="GO:0005829">
    <property type="term" value="C:cytosol"/>
    <property type="evidence" value="ECO:0007669"/>
    <property type="project" value="TreeGrafter"/>
</dbReference>
<keyword evidence="5" id="KW-0238">DNA-binding</keyword>
<dbReference type="Gene3D" id="3.30.1490.190">
    <property type="match status" value="1"/>
</dbReference>
<evidence type="ECO:0000256" key="4">
    <source>
        <dbReference type="ARBA" id="ARBA00023015"/>
    </source>
</evidence>
<dbReference type="GO" id="GO:0000976">
    <property type="term" value="F:transcription cis-regulatory region binding"/>
    <property type="evidence" value="ECO:0007669"/>
    <property type="project" value="TreeGrafter"/>
</dbReference>
<evidence type="ECO:0000256" key="3">
    <source>
        <dbReference type="ARBA" id="ARBA00022833"/>
    </source>
</evidence>
<dbReference type="GO" id="GO:1900376">
    <property type="term" value="P:regulation of secondary metabolite biosynthetic process"/>
    <property type="evidence" value="ECO:0007669"/>
    <property type="project" value="TreeGrafter"/>
</dbReference>
<reference evidence="9" key="1">
    <citation type="submission" date="2017-09" db="EMBL/GenBank/DDBJ databases">
        <title>FDA dAtabase for Regulatory Grade micrObial Sequences (FDA-ARGOS): Supporting development and validation of Infectious Disease Dx tests.</title>
        <authorList>
            <person name="Minogue T."/>
            <person name="Wolcott M."/>
            <person name="Wasieloski L."/>
            <person name="Aguilar W."/>
            <person name="Moore D."/>
            <person name="Tallon L."/>
            <person name="Sadzewicz L."/>
            <person name="Ott S."/>
            <person name="Zhao X."/>
            <person name="Nagaraj S."/>
            <person name="Vavikolanu K."/>
            <person name="Aluvathingal J."/>
            <person name="Nadendla S."/>
            <person name="Sichtig H."/>
        </authorList>
    </citation>
    <scope>NUCLEOTIDE SEQUENCE [LARGE SCALE GENOMIC DNA]</scope>
    <source>
        <strain evidence="9">FDAARGOS_390</strain>
    </source>
</reference>
<organism evidence="8 9">
    <name type="scientific">Burkholderia gladioli</name>
    <name type="common">Pseudomonas marginata</name>
    <name type="synonym">Phytomonas marginata</name>
    <dbReference type="NCBI Taxonomy" id="28095"/>
    <lineage>
        <taxon>Bacteria</taxon>
        <taxon>Pseudomonadati</taxon>
        <taxon>Pseudomonadota</taxon>
        <taxon>Betaproteobacteria</taxon>
        <taxon>Burkholderiales</taxon>
        <taxon>Burkholderiaceae</taxon>
        <taxon>Burkholderia</taxon>
    </lineage>
</organism>
<sequence>MRLTVNQQRVLAALRQAAGPLSAYALLARLREQGFSAPAQVYRALERLTAQGLVHRLESLNAYLACRQTAACGPGLLAFAICDECGQVDEFVDPEVGRCLGHWMREHAFSLRQAAIELHGQCAACGAREQATHG</sequence>
<evidence type="ECO:0000256" key="1">
    <source>
        <dbReference type="ARBA" id="ARBA00007957"/>
    </source>
</evidence>
<dbReference type="SUPFAM" id="SSF46785">
    <property type="entry name" value="Winged helix' DNA-binding domain"/>
    <property type="match status" value="1"/>
</dbReference>
<keyword evidence="7" id="KW-0479">Metal-binding</keyword>
<dbReference type="InterPro" id="IPR002481">
    <property type="entry name" value="FUR"/>
</dbReference>
<comment type="similarity">
    <text evidence="1">Belongs to the Fur family.</text>
</comment>
<evidence type="ECO:0000313" key="9">
    <source>
        <dbReference type="Proteomes" id="UP000220629"/>
    </source>
</evidence>
<dbReference type="PANTHER" id="PTHR33202">
    <property type="entry name" value="ZINC UPTAKE REGULATION PROTEIN"/>
    <property type="match status" value="1"/>
</dbReference>
<evidence type="ECO:0000313" key="8">
    <source>
        <dbReference type="EMBL" id="PEH41290.1"/>
    </source>
</evidence>
<keyword evidence="3 7" id="KW-0862">Zinc</keyword>
<dbReference type="Pfam" id="PF01475">
    <property type="entry name" value="FUR"/>
    <property type="match status" value="1"/>
</dbReference>
<evidence type="ECO:0000256" key="6">
    <source>
        <dbReference type="ARBA" id="ARBA00023163"/>
    </source>
</evidence>
<evidence type="ECO:0000256" key="7">
    <source>
        <dbReference type="PIRSR" id="PIRSR602481-1"/>
    </source>
</evidence>
<dbReference type="Proteomes" id="UP000220629">
    <property type="component" value="Unassembled WGS sequence"/>
</dbReference>
<comment type="cofactor">
    <cofactor evidence="7">
        <name>Zn(2+)</name>
        <dbReference type="ChEBI" id="CHEBI:29105"/>
    </cofactor>
    <text evidence="7">Binds 1 zinc ion per subunit.</text>
</comment>
<feature type="binding site" evidence="7">
    <location>
        <position position="82"/>
    </location>
    <ligand>
        <name>Zn(2+)</name>
        <dbReference type="ChEBI" id="CHEBI:29105"/>
    </ligand>
</feature>
<evidence type="ECO:0000256" key="5">
    <source>
        <dbReference type="ARBA" id="ARBA00023125"/>
    </source>
</evidence>
<dbReference type="EMBL" id="PDDY01000001">
    <property type="protein sequence ID" value="PEH41290.1"/>
    <property type="molecule type" value="Genomic_DNA"/>
</dbReference>
<evidence type="ECO:0000256" key="2">
    <source>
        <dbReference type="ARBA" id="ARBA00022491"/>
    </source>
</evidence>
<dbReference type="AlphaFoldDB" id="A0A0M2QM62"/>
<keyword evidence="4" id="KW-0805">Transcription regulation</keyword>
<keyword evidence="2" id="KW-0678">Repressor</keyword>
<gene>
    <name evidence="8" type="ORF">CRM94_03440</name>
</gene>
<dbReference type="GO" id="GO:0008270">
    <property type="term" value="F:zinc ion binding"/>
    <property type="evidence" value="ECO:0007669"/>
    <property type="project" value="TreeGrafter"/>
</dbReference>
<dbReference type="Gene3D" id="1.10.10.10">
    <property type="entry name" value="Winged helix-like DNA-binding domain superfamily/Winged helix DNA-binding domain"/>
    <property type="match status" value="1"/>
</dbReference>
<dbReference type="RefSeq" id="WP_046575963.1">
    <property type="nucleotide sequence ID" value="NZ_CADEPO010000007.1"/>
</dbReference>
<dbReference type="GO" id="GO:0045892">
    <property type="term" value="P:negative regulation of DNA-templated transcription"/>
    <property type="evidence" value="ECO:0007669"/>
    <property type="project" value="TreeGrafter"/>
</dbReference>
<protein>
    <submittedName>
        <fullName evidence="8">Transcriptional repressor</fullName>
    </submittedName>
</protein>
<name>A0A0M2QM62_BURGA</name>
<dbReference type="InterPro" id="IPR036390">
    <property type="entry name" value="WH_DNA-bd_sf"/>
</dbReference>
<dbReference type="GO" id="GO:0003700">
    <property type="term" value="F:DNA-binding transcription factor activity"/>
    <property type="evidence" value="ECO:0007669"/>
    <property type="project" value="InterPro"/>
</dbReference>
<dbReference type="PANTHER" id="PTHR33202:SF6">
    <property type="entry name" value="ZINC UPTAKE REGULATION PROTEIN"/>
    <property type="match status" value="1"/>
</dbReference>
<feature type="binding site" evidence="7">
    <location>
        <position position="122"/>
    </location>
    <ligand>
        <name>Zn(2+)</name>
        <dbReference type="ChEBI" id="CHEBI:29105"/>
    </ligand>
</feature>
<dbReference type="InterPro" id="IPR036388">
    <property type="entry name" value="WH-like_DNA-bd_sf"/>
</dbReference>
<comment type="caution">
    <text evidence="8">The sequence shown here is derived from an EMBL/GenBank/DDBJ whole genome shotgun (WGS) entry which is preliminary data.</text>
</comment>
<feature type="binding site" evidence="7">
    <location>
        <position position="125"/>
    </location>
    <ligand>
        <name>Zn(2+)</name>
        <dbReference type="ChEBI" id="CHEBI:29105"/>
    </ligand>
</feature>
<proteinExistence type="inferred from homology"/>
<dbReference type="InterPro" id="IPR043135">
    <property type="entry name" value="Fur_C"/>
</dbReference>
<keyword evidence="6" id="KW-0804">Transcription</keyword>
<accession>A0A0M2QM62</accession>
<feature type="binding site" evidence="7">
    <location>
        <position position="85"/>
    </location>
    <ligand>
        <name>Zn(2+)</name>
        <dbReference type="ChEBI" id="CHEBI:29105"/>
    </ligand>
</feature>